<organism evidence="2 3">
    <name type="scientific">Erythrobacter longus</name>
    <dbReference type="NCBI Taxonomy" id="1044"/>
    <lineage>
        <taxon>Bacteria</taxon>
        <taxon>Pseudomonadati</taxon>
        <taxon>Pseudomonadota</taxon>
        <taxon>Alphaproteobacteria</taxon>
        <taxon>Sphingomonadales</taxon>
        <taxon>Erythrobacteraceae</taxon>
        <taxon>Erythrobacter/Porphyrobacter group</taxon>
        <taxon>Erythrobacter</taxon>
    </lineage>
</organism>
<dbReference type="AlphaFoldDB" id="A0A074MGV6"/>
<keyword evidence="1" id="KW-0472">Membrane</keyword>
<evidence type="ECO:0000256" key="1">
    <source>
        <dbReference type="SAM" id="Phobius"/>
    </source>
</evidence>
<dbReference type="EMBL" id="JMIW01000001">
    <property type="protein sequence ID" value="KEO92060.1"/>
    <property type="molecule type" value="Genomic_DNA"/>
</dbReference>
<gene>
    <name evidence="2" type="ORF">EH31_05150</name>
</gene>
<dbReference type="STRING" id="1044.EH31_05150"/>
<evidence type="ECO:0000313" key="2">
    <source>
        <dbReference type="EMBL" id="KEO92060.1"/>
    </source>
</evidence>
<proteinExistence type="predicted"/>
<accession>A0A074MGV6</accession>
<dbReference type="Proteomes" id="UP000027647">
    <property type="component" value="Unassembled WGS sequence"/>
</dbReference>
<keyword evidence="3" id="KW-1185">Reference proteome</keyword>
<keyword evidence="1" id="KW-0812">Transmembrane</keyword>
<sequence length="61" mass="6444">MEREASDQKPSASTLWLAIGIGAFSVFASFFMAVYFAAIGTNSDTGAIEAQRLEASARPAD</sequence>
<feature type="transmembrane region" description="Helical" evidence="1">
    <location>
        <begin position="15"/>
        <end position="38"/>
    </location>
</feature>
<reference evidence="2 3" key="1">
    <citation type="submission" date="2014-04" db="EMBL/GenBank/DDBJ databases">
        <title>A comprehensive comparison of genomes of Erythrobacter spp. strains.</title>
        <authorList>
            <person name="Zheng Q."/>
        </authorList>
    </citation>
    <scope>NUCLEOTIDE SEQUENCE [LARGE SCALE GENOMIC DNA]</scope>
    <source>
        <strain evidence="2 3">DSM 6997</strain>
    </source>
</reference>
<name>A0A074MGV6_ERYLO</name>
<protein>
    <submittedName>
        <fullName evidence="2">Uncharacterized protein</fullName>
    </submittedName>
</protein>
<evidence type="ECO:0000313" key="3">
    <source>
        <dbReference type="Proteomes" id="UP000027647"/>
    </source>
</evidence>
<keyword evidence="1" id="KW-1133">Transmembrane helix</keyword>
<comment type="caution">
    <text evidence="2">The sequence shown here is derived from an EMBL/GenBank/DDBJ whole genome shotgun (WGS) entry which is preliminary data.</text>
</comment>